<dbReference type="GO" id="GO:0046872">
    <property type="term" value="F:metal ion binding"/>
    <property type="evidence" value="ECO:0007669"/>
    <property type="project" value="UniProtKB-KW"/>
</dbReference>
<dbReference type="Gene3D" id="3.40.1390.30">
    <property type="entry name" value="NIF3 (NGG1p interacting factor 3)-like"/>
    <property type="match status" value="2"/>
</dbReference>
<dbReference type="RefSeq" id="WP_008901850.1">
    <property type="nucleotide sequence ID" value="NZ_GL397071.1"/>
</dbReference>
<evidence type="ECO:0000313" key="6">
    <source>
        <dbReference type="Proteomes" id="UP000003280"/>
    </source>
</evidence>
<comment type="caution">
    <text evidence="5">The sequence shown here is derived from an EMBL/GenBank/DDBJ whole genome shotgun (WGS) entry which is preliminary data.</text>
</comment>
<reference evidence="5 6" key="1">
    <citation type="submission" date="2010-07" db="EMBL/GenBank/DDBJ databases">
        <authorList>
            <person name="Muzny D."/>
            <person name="Qin X."/>
            <person name="Deng J."/>
            <person name="Jiang H."/>
            <person name="Liu Y."/>
            <person name="Qu J."/>
            <person name="Song X.-Z."/>
            <person name="Zhang L."/>
            <person name="Thornton R."/>
            <person name="Coyle M."/>
            <person name="Francisco L."/>
            <person name="Jackson L."/>
            <person name="Javaid M."/>
            <person name="Korchina V."/>
            <person name="Kovar C."/>
            <person name="Mata R."/>
            <person name="Mathew T."/>
            <person name="Ngo R."/>
            <person name="Nguyen L."/>
            <person name="Nguyen N."/>
            <person name="Okwuonu G."/>
            <person name="Ongeri F."/>
            <person name="Pham C."/>
            <person name="Simmons D."/>
            <person name="Wilczek-Boney K."/>
            <person name="Hale W."/>
            <person name="Jakkamsetti A."/>
            <person name="Pham P."/>
            <person name="Ruth R."/>
            <person name="San Lucas F."/>
            <person name="Warren J."/>
            <person name="Zhang J."/>
            <person name="Zhao Z."/>
            <person name="Zhou C."/>
            <person name="Zhu D."/>
            <person name="Lee S."/>
            <person name="Bess C."/>
            <person name="Blankenburg K."/>
            <person name="Forbes L."/>
            <person name="Fu Q."/>
            <person name="Gubbala S."/>
            <person name="Hirani K."/>
            <person name="Jayaseelan J.C."/>
            <person name="Lara F."/>
            <person name="Munidasa M."/>
            <person name="Palculict T."/>
            <person name="Patil S."/>
            <person name="Pu L.-L."/>
            <person name="Saada N."/>
            <person name="Tang L."/>
            <person name="Weissenberger G."/>
            <person name="Zhu Y."/>
            <person name="Hemphill L."/>
            <person name="Shang Y."/>
            <person name="Youmans B."/>
            <person name="Ayvaz T."/>
            <person name="Ross M."/>
            <person name="Santibanez J."/>
            <person name="Aqrawi P."/>
            <person name="Gross S."/>
            <person name="Joshi V."/>
            <person name="Fowler G."/>
            <person name="Nazareth L."/>
            <person name="Reid J."/>
            <person name="Worley K."/>
            <person name="Petrosino J."/>
            <person name="Highlander S."/>
            <person name="Gibbs R."/>
        </authorList>
    </citation>
    <scope>NUCLEOTIDE SEQUENCE [LARGE SCALE GENOMIC DNA]</scope>
    <source>
        <strain evidence="5 6">ATCC BAA-1640</strain>
    </source>
</reference>
<dbReference type="EMBL" id="AEEH01000039">
    <property type="protein sequence ID" value="EFM25387.1"/>
    <property type="molecule type" value="Genomic_DNA"/>
</dbReference>
<comment type="similarity">
    <text evidence="1">Belongs to the GTP cyclohydrolase I type 2/NIF3 family.</text>
</comment>
<feature type="binding site" evidence="4">
    <location>
        <position position="69"/>
    </location>
    <ligand>
        <name>a divalent metal cation</name>
        <dbReference type="ChEBI" id="CHEBI:60240"/>
        <label>1</label>
    </ligand>
</feature>
<dbReference type="InterPro" id="IPR036069">
    <property type="entry name" value="DUF34/NIF3_sf"/>
</dbReference>
<dbReference type="InterPro" id="IPR002678">
    <property type="entry name" value="DUF34/NIF3"/>
</dbReference>
<dbReference type="Proteomes" id="UP000003280">
    <property type="component" value="Unassembled WGS sequence"/>
</dbReference>
<evidence type="ECO:0000256" key="4">
    <source>
        <dbReference type="PIRSR" id="PIRSR602678-1"/>
    </source>
</evidence>
<keyword evidence="6" id="KW-1185">Reference proteome</keyword>
<dbReference type="HOGENOM" id="CLU_037423_2_0_9"/>
<keyword evidence="3 4" id="KW-0479">Metal-binding</keyword>
<proteinExistence type="inferred from homology"/>
<feature type="binding site" evidence="4">
    <location>
        <position position="107"/>
    </location>
    <ligand>
        <name>a divalent metal cation</name>
        <dbReference type="ChEBI" id="CHEBI:60240"/>
        <label>1</label>
    </ligand>
</feature>
<feature type="binding site" evidence="4">
    <location>
        <position position="68"/>
    </location>
    <ligand>
        <name>a divalent metal cation</name>
        <dbReference type="ChEBI" id="CHEBI:60240"/>
        <label>1</label>
    </ligand>
</feature>
<dbReference type="STRING" id="862517.HMPREF9225_1036"/>
<accession>E0NLJ7</accession>
<dbReference type="NCBIfam" id="TIGR00486">
    <property type="entry name" value="YbgI_SA1388"/>
    <property type="match status" value="1"/>
</dbReference>
<dbReference type="OrthoDB" id="9792792at2"/>
<dbReference type="SUPFAM" id="SSF102705">
    <property type="entry name" value="NIF3 (NGG1p interacting factor 3)-like"/>
    <property type="match status" value="1"/>
</dbReference>
<name>E0NLJ7_9FIRM</name>
<dbReference type="AlphaFoldDB" id="E0NLJ7"/>
<evidence type="ECO:0000256" key="3">
    <source>
        <dbReference type="ARBA" id="ARBA00022723"/>
    </source>
</evidence>
<sequence length="251" mass="28428">MKKSMTSTEKIIEYIRKIAPEQYQEEWDNSGYQVRIKNETEKVILCMDVTDKVIDHAVESGVKLIISHHPMIFTGIKRIDEDSYLGKNIIKLIENKISVYSSHTSLDVSDKGVNVALAEALGLPIVENFAMTDSTTIGYVLENNIGDEIYERLNALGAIFYGKKVPVERLAIVGGSGMSYFDEVVSRGLNMYITGDVKHHDGQRAYEDNISLVDLTHYGSEKFALDKLKELLEEKFTIDVEIIDTNFKFYI</sequence>
<dbReference type="PANTHER" id="PTHR13799">
    <property type="entry name" value="NGG1 INTERACTING FACTOR 3"/>
    <property type="match status" value="1"/>
</dbReference>
<dbReference type="PANTHER" id="PTHR13799:SF14">
    <property type="entry name" value="GTP CYCLOHYDROLASE 1 TYPE 2 HOMOLOG"/>
    <property type="match status" value="1"/>
</dbReference>
<evidence type="ECO:0000256" key="2">
    <source>
        <dbReference type="ARBA" id="ARBA00022112"/>
    </source>
</evidence>
<dbReference type="FunFam" id="3.40.1390.30:FF:000001">
    <property type="entry name" value="GTP cyclohydrolase 1 type 2"/>
    <property type="match status" value="1"/>
</dbReference>
<organism evidence="5 6">
    <name type="scientific">Peptoniphilus duerdenii ATCC BAA-1640</name>
    <dbReference type="NCBI Taxonomy" id="862517"/>
    <lineage>
        <taxon>Bacteria</taxon>
        <taxon>Bacillati</taxon>
        <taxon>Bacillota</taxon>
        <taxon>Tissierellia</taxon>
        <taxon>Tissierellales</taxon>
        <taxon>Peptoniphilaceae</taxon>
        <taxon>Peptoniphilus</taxon>
    </lineage>
</organism>
<dbReference type="Pfam" id="PF01784">
    <property type="entry name" value="DUF34_NIF3"/>
    <property type="match status" value="1"/>
</dbReference>
<feature type="binding site" evidence="4">
    <location>
        <position position="217"/>
    </location>
    <ligand>
        <name>a divalent metal cation</name>
        <dbReference type="ChEBI" id="CHEBI:60240"/>
        <label>1</label>
    </ligand>
</feature>
<evidence type="ECO:0000313" key="5">
    <source>
        <dbReference type="EMBL" id="EFM25387.1"/>
    </source>
</evidence>
<gene>
    <name evidence="5" type="ORF">HMPREF9225_1036</name>
</gene>
<evidence type="ECO:0000256" key="1">
    <source>
        <dbReference type="ARBA" id="ARBA00006964"/>
    </source>
</evidence>
<protein>
    <recommendedName>
        <fullName evidence="2">GTP cyclohydrolase 1 type 2 homolog</fullName>
    </recommendedName>
</protein>
<dbReference type="GO" id="GO:0005737">
    <property type="term" value="C:cytoplasm"/>
    <property type="evidence" value="ECO:0007669"/>
    <property type="project" value="TreeGrafter"/>
</dbReference>
<feature type="binding site" evidence="4">
    <location>
        <position position="221"/>
    </location>
    <ligand>
        <name>a divalent metal cation</name>
        <dbReference type="ChEBI" id="CHEBI:60240"/>
        <label>1</label>
    </ligand>
</feature>
<dbReference type="eggNOG" id="COG0327">
    <property type="taxonomic scope" value="Bacteria"/>
</dbReference>